<feature type="domain" description="BioF2-like acetyltransferase" evidence="1">
    <location>
        <begin position="173"/>
        <end position="311"/>
    </location>
</feature>
<dbReference type="Gene3D" id="3.40.630.30">
    <property type="match status" value="1"/>
</dbReference>
<dbReference type="EMBL" id="QRDZ01000005">
    <property type="protein sequence ID" value="RED85048.1"/>
    <property type="molecule type" value="Genomic_DNA"/>
</dbReference>
<dbReference type="GO" id="GO:0016740">
    <property type="term" value="F:transferase activity"/>
    <property type="evidence" value="ECO:0007669"/>
    <property type="project" value="UniProtKB-KW"/>
</dbReference>
<protein>
    <submittedName>
        <fullName evidence="2">CelD/BcsL family acetyltransferase involved in cellulose biosynthesis</fullName>
    </submittedName>
</protein>
<gene>
    <name evidence="2" type="ORF">DFP98_10552</name>
</gene>
<dbReference type="InterPro" id="IPR038740">
    <property type="entry name" value="BioF2-like_GNAT_dom"/>
</dbReference>
<evidence type="ECO:0000313" key="3">
    <source>
        <dbReference type="Proteomes" id="UP000256977"/>
    </source>
</evidence>
<proteinExistence type="predicted"/>
<keyword evidence="2" id="KW-0808">Transferase</keyword>
<dbReference type="Proteomes" id="UP000256977">
    <property type="component" value="Unassembled WGS sequence"/>
</dbReference>
<evidence type="ECO:0000259" key="1">
    <source>
        <dbReference type="Pfam" id="PF13480"/>
    </source>
</evidence>
<reference evidence="2 3" key="1">
    <citation type="submission" date="2018-07" db="EMBL/GenBank/DDBJ databases">
        <title>Genomic Encyclopedia of Type Strains, Phase III (KMG-III): the genomes of soil and plant-associated and newly described type strains.</title>
        <authorList>
            <person name="Whitman W."/>
        </authorList>
    </citation>
    <scope>NUCLEOTIDE SEQUENCE [LARGE SCALE GENOMIC DNA]</scope>
    <source>
        <strain evidence="2 3">CECT 7287</strain>
    </source>
</reference>
<accession>A0A3D9KGS1</accession>
<dbReference type="SUPFAM" id="SSF55729">
    <property type="entry name" value="Acyl-CoA N-acyltransferases (Nat)"/>
    <property type="match status" value="1"/>
</dbReference>
<dbReference type="RefSeq" id="WP_116060065.1">
    <property type="nucleotide sequence ID" value="NZ_QRDZ01000005.1"/>
</dbReference>
<keyword evidence="3" id="KW-1185">Reference proteome</keyword>
<organism evidence="2 3">
    <name type="scientific">Cohnella phaseoli</name>
    <dbReference type="NCBI Taxonomy" id="456490"/>
    <lineage>
        <taxon>Bacteria</taxon>
        <taxon>Bacillati</taxon>
        <taxon>Bacillota</taxon>
        <taxon>Bacilli</taxon>
        <taxon>Bacillales</taxon>
        <taxon>Paenibacillaceae</taxon>
        <taxon>Cohnella</taxon>
    </lineage>
</organism>
<evidence type="ECO:0000313" key="2">
    <source>
        <dbReference type="EMBL" id="RED85048.1"/>
    </source>
</evidence>
<dbReference type="InterPro" id="IPR016181">
    <property type="entry name" value="Acyl_CoA_acyltransferase"/>
</dbReference>
<comment type="caution">
    <text evidence="2">The sequence shown here is derived from an EMBL/GenBank/DDBJ whole genome shotgun (WGS) entry which is preliminary data.</text>
</comment>
<name>A0A3D9KGS1_9BACL</name>
<dbReference type="Pfam" id="PF13480">
    <property type="entry name" value="Acetyltransf_6"/>
    <property type="match status" value="1"/>
</dbReference>
<dbReference type="OrthoDB" id="2523880at2"/>
<dbReference type="AlphaFoldDB" id="A0A3D9KGS1"/>
<sequence>MRTEIIARRTEFLLLEDEWKRLYGQSEGAELHDGWEWTLSCLETLRGPEPELFVIAVYDGERCVCIAPLCIERRRVGLLKVRSLRPINHGTTPYNHFLLHREYHIRDLLQPVGEALFERRDRWDFAELTSFSSKNSLTFLLRQALEEKYSVFAAEAAMTTYVKLPGMLKRSKKAVHNIERRERGLRKKHQVDIRIDVPYTLELWRQLVEWNKARWQDSRFHDPQYERFFEKLLDRMNRTGQLSFSCLEIDGETECISLDFKFGDKIYGEMMNSRPDGKSGTGMILTHRMLEHFALHGVAEYDFQEGDQEHKFYWTDSVRKNYHFYVCGKNGKSAYLAFWTWLKVAARQNKKLNGLKRKAVALRSGLNHFRKGSRGSHAENSGFA</sequence>